<dbReference type="CDD" id="cd01740">
    <property type="entry name" value="GATase1_FGAR_AT"/>
    <property type="match status" value="1"/>
</dbReference>
<dbReference type="CDD" id="cd02204">
    <property type="entry name" value="PurL_repeat2"/>
    <property type="match status" value="1"/>
</dbReference>
<evidence type="ECO:0000313" key="20">
    <source>
        <dbReference type="Proteomes" id="UP000553442"/>
    </source>
</evidence>
<keyword evidence="20" id="KW-1185">Reference proteome</keyword>
<dbReference type="GO" id="GO:0005524">
    <property type="term" value="F:ATP binding"/>
    <property type="evidence" value="ECO:0007669"/>
    <property type="project" value="UniProtKB-UniRule"/>
</dbReference>
<evidence type="ECO:0000256" key="1">
    <source>
        <dbReference type="ARBA" id="ARBA00004496"/>
    </source>
</evidence>
<feature type="binding site" evidence="14">
    <location>
        <position position="706"/>
    </location>
    <ligand>
        <name>ATP</name>
        <dbReference type="ChEBI" id="CHEBI:30616"/>
    </ligand>
</feature>
<dbReference type="InterPro" id="IPR036604">
    <property type="entry name" value="PurS-like_sf"/>
</dbReference>
<dbReference type="NCBIfam" id="NF003672">
    <property type="entry name" value="PRK05297.1"/>
    <property type="match status" value="1"/>
</dbReference>
<comment type="caution">
    <text evidence="19">The sequence shown here is derived from an EMBL/GenBank/DDBJ whole genome shotgun (WGS) entry which is preliminary data.</text>
</comment>
<dbReference type="InterPro" id="IPR040707">
    <property type="entry name" value="FGAR-AT_N"/>
</dbReference>
<feature type="domain" description="FGAR-AT PurM N-terminal-like" evidence="18">
    <location>
        <begin position="676"/>
        <end position="844"/>
    </location>
</feature>
<keyword evidence="6 14" id="KW-0479">Metal-binding</keyword>
<comment type="catalytic activity">
    <reaction evidence="12 14">
        <text>N(2)-formyl-N(1)-(5-phospho-beta-D-ribosyl)glycinamide + L-glutamine + ATP + H2O = 2-formamido-N(1)-(5-O-phospho-beta-D-ribosyl)acetamidine + L-glutamate + ADP + phosphate + H(+)</text>
        <dbReference type="Rhea" id="RHEA:17129"/>
        <dbReference type="ChEBI" id="CHEBI:15377"/>
        <dbReference type="ChEBI" id="CHEBI:15378"/>
        <dbReference type="ChEBI" id="CHEBI:29985"/>
        <dbReference type="ChEBI" id="CHEBI:30616"/>
        <dbReference type="ChEBI" id="CHEBI:43474"/>
        <dbReference type="ChEBI" id="CHEBI:58359"/>
        <dbReference type="ChEBI" id="CHEBI:147286"/>
        <dbReference type="ChEBI" id="CHEBI:147287"/>
        <dbReference type="ChEBI" id="CHEBI:456216"/>
        <dbReference type="EC" id="6.3.5.3"/>
    </reaction>
</comment>
<reference evidence="19 20" key="1">
    <citation type="submission" date="2020-08" db="EMBL/GenBank/DDBJ databases">
        <title>Genomic Encyclopedia of Archaeal and Bacterial Type Strains, Phase II (KMG-II): from individual species to whole genera.</title>
        <authorList>
            <person name="Goeker M."/>
        </authorList>
    </citation>
    <scope>NUCLEOTIDE SEQUENCE [LARGE SCALE GENOMIC DNA]</scope>
    <source>
        <strain evidence="19 20">5AG</strain>
    </source>
</reference>
<dbReference type="Gene3D" id="3.40.50.880">
    <property type="match status" value="1"/>
</dbReference>
<keyword evidence="10 14" id="KW-0460">Magnesium</keyword>
<dbReference type="InterPro" id="IPR029062">
    <property type="entry name" value="Class_I_gatase-like"/>
</dbReference>
<feature type="domain" description="PurM-like C-terminal" evidence="15">
    <location>
        <begin position="870"/>
        <end position="998"/>
    </location>
</feature>
<evidence type="ECO:0000256" key="12">
    <source>
        <dbReference type="ARBA" id="ARBA00052585"/>
    </source>
</evidence>
<evidence type="ECO:0000256" key="9">
    <source>
        <dbReference type="ARBA" id="ARBA00022840"/>
    </source>
</evidence>
<keyword evidence="9 14" id="KW-0067">ATP-binding</keyword>
<dbReference type="FunFam" id="3.40.50.880:FF:000008">
    <property type="entry name" value="Phosphoribosylformylglycinamidine synthase"/>
    <property type="match status" value="1"/>
</dbReference>
<feature type="domain" description="PurM-like C-terminal" evidence="15">
    <location>
        <begin position="460"/>
        <end position="617"/>
    </location>
</feature>
<dbReference type="HAMAP" id="MF_00419">
    <property type="entry name" value="PurL_1"/>
    <property type="match status" value="1"/>
</dbReference>
<gene>
    <name evidence="14" type="primary">purL</name>
    <name evidence="19" type="ORF">BDK63_003518</name>
</gene>
<dbReference type="CDD" id="cd02203">
    <property type="entry name" value="PurL_repeat1"/>
    <property type="match status" value="1"/>
</dbReference>
<dbReference type="GO" id="GO:0005737">
    <property type="term" value="C:cytoplasm"/>
    <property type="evidence" value="ECO:0007669"/>
    <property type="project" value="UniProtKB-SubCell"/>
</dbReference>
<evidence type="ECO:0000256" key="7">
    <source>
        <dbReference type="ARBA" id="ARBA00022741"/>
    </source>
</evidence>
<dbReference type="FunFam" id="3.90.650.10:FF:000002">
    <property type="entry name" value="Phosphoribosylformylglycinamidine synthase"/>
    <property type="match status" value="1"/>
</dbReference>
<dbReference type="Gene3D" id="1.10.8.750">
    <property type="entry name" value="Phosphoribosylformylglycinamidine synthase, linker domain"/>
    <property type="match status" value="1"/>
</dbReference>
<dbReference type="SUPFAM" id="SSF55326">
    <property type="entry name" value="PurM N-terminal domain-like"/>
    <property type="match status" value="2"/>
</dbReference>
<feature type="domain" description="Phosphoribosylformylglycinamidine synthase N-terminal" evidence="17">
    <location>
        <begin position="35"/>
        <end position="171"/>
    </location>
</feature>
<dbReference type="Pfam" id="PF18072">
    <property type="entry name" value="FGAR-AT_linker"/>
    <property type="match status" value="1"/>
</dbReference>
<dbReference type="InterPro" id="IPR010918">
    <property type="entry name" value="PurM-like_C_dom"/>
</dbReference>
<evidence type="ECO:0000256" key="5">
    <source>
        <dbReference type="ARBA" id="ARBA00022598"/>
    </source>
</evidence>
<dbReference type="UniPathway" id="UPA00074">
    <property type="reaction ID" value="UER00128"/>
</dbReference>
<feature type="binding site" evidence="14">
    <location>
        <position position="746"/>
    </location>
    <ligand>
        <name>Mg(2+)</name>
        <dbReference type="ChEBI" id="CHEBI:18420"/>
    </ligand>
</feature>
<dbReference type="Gene3D" id="3.90.650.10">
    <property type="entry name" value="PurM-like C-terminal domain"/>
    <property type="match status" value="2"/>
</dbReference>
<dbReference type="SMART" id="SM01211">
    <property type="entry name" value="GATase_5"/>
    <property type="match status" value="1"/>
</dbReference>
<feature type="binding site" evidence="14">
    <location>
        <position position="923"/>
    </location>
    <ligand>
        <name>Mg(2+)</name>
        <dbReference type="ChEBI" id="CHEBI:18420"/>
    </ligand>
</feature>
<proteinExistence type="inferred from homology"/>
<keyword evidence="5 14" id="KW-0436">Ligase</keyword>
<evidence type="ECO:0000259" key="15">
    <source>
        <dbReference type="Pfam" id="PF02769"/>
    </source>
</evidence>
<name>A0A7W5K6A1_9GAMM</name>
<comment type="caution">
    <text evidence="14">Lacks conserved residue(s) required for the propagation of feature annotation.</text>
</comment>
<feature type="binding site" evidence="14">
    <location>
        <begin position="334"/>
        <end position="345"/>
    </location>
    <ligand>
        <name>ATP</name>
        <dbReference type="ChEBI" id="CHEBI:30616"/>
    </ligand>
</feature>
<feature type="domain" description="Phosphoribosylformylglycinamidine synthase linker" evidence="16">
    <location>
        <begin position="193"/>
        <end position="241"/>
    </location>
</feature>
<dbReference type="FunFam" id="1.10.8.750:FF:000002">
    <property type="entry name" value="Phosphoribosylformylglycinamidine synthase"/>
    <property type="match status" value="1"/>
</dbReference>
<dbReference type="Pfam" id="PF18076">
    <property type="entry name" value="FGAR-AT_N"/>
    <property type="match status" value="1"/>
</dbReference>
<evidence type="ECO:0000256" key="8">
    <source>
        <dbReference type="ARBA" id="ARBA00022755"/>
    </source>
</evidence>
<evidence type="ECO:0000256" key="13">
    <source>
        <dbReference type="ARBA" id="ARBA00057317"/>
    </source>
</evidence>
<evidence type="ECO:0000313" key="19">
    <source>
        <dbReference type="EMBL" id="MBB3332620.1"/>
    </source>
</evidence>
<dbReference type="InterPro" id="IPR041609">
    <property type="entry name" value="PurL_linker"/>
</dbReference>
<dbReference type="Pfam" id="PF02769">
    <property type="entry name" value="AIRS_C"/>
    <property type="match status" value="2"/>
</dbReference>
<dbReference type="PANTHER" id="PTHR10099">
    <property type="entry name" value="PHOSPHORIBOSYLFORMYLGLYCINAMIDINE SYNTHASE"/>
    <property type="match status" value="1"/>
</dbReference>
<dbReference type="Pfam" id="PF22689">
    <property type="entry name" value="FGAR-AT_PurM_N-like"/>
    <property type="match status" value="1"/>
</dbReference>
<dbReference type="SUPFAM" id="SSF52317">
    <property type="entry name" value="Class I glutamine amidotransferase-like"/>
    <property type="match status" value="1"/>
</dbReference>
<keyword evidence="7 14" id="KW-0547">Nucleotide-binding</keyword>
<protein>
    <recommendedName>
        <fullName evidence="14">Phosphoribosylformylglycinamidine synthase</fullName>
        <shortName evidence="14">FGAM synthase</shortName>
        <shortName evidence="14">FGAMS</shortName>
        <ecNumber evidence="14">6.3.5.3</ecNumber>
    </recommendedName>
    <alternativeName>
        <fullName evidence="14">Formylglycinamide ribonucleotide amidotransferase</fullName>
        <shortName evidence="14">FGAR amidotransferase</shortName>
        <shortName evidence="14">FGAR-AT</shortName>
    </alternativeName>
</protein>
<evidence type="ECO:0000256" key="2">
    <source>
        <dbReference type="ARBA" id="ARBA00004920"/>
    </source>
</evidence>
<dbReference type="GO" id="GO:0046872">
    <property type="term" value="F:metal ion binding"/>
    <property type="evidence" value="ECO:0007669"/>
    <property type="project" value="UniProtKB-KW"/>
</dbReference>
<dbReference type="InterPro" id="IPR036921">
    <property type="entry name" value="PurM-like_N_sf"/>
</dbReference>
<keyword evidence="8 14" id="KW-0658">Purine biosynthesis</keyword>
<comment type="subcellular location">
    <subcellularLocation>
        <location evidence="1 14">Cytoplasm</location>
    </subcellularLocation>
</comment>
<dbReference type="InterPro" id="IPR010073">
    <property type="entry name" value="PurL_large"/>
</dbReference>
<evidence type="ECO:0000256" key="14">
    <source>
        <dbReference type="HAMAP-Rule" id="MF_00419"/>
    </source>
</evidence>
<feature type="active site" description="Nucleophile" evidence="14">
    <location>
        <position position="1175"/>
    </location>
</feature>
<dbReference type="SUPFAM" id="SSF82697">
    <property type="entry name" value="PurS-like"/>
    <property type="match status" value="1"/>
</dbReference>
<feature type="active site" evidence="14">
    <location>
        <position position="1302"/>
    </location>
</feature>
<organism evidence="19 20">
    <name type="scientific">Halomonas campaniensis</name>
    <dbReference type="NCBI Taxonomy" id="213554"/>
    <lineage>
        <taxon>Bacteria</taxon>
        <taxon>Pseudomonadati</taxon>
        <taxon>Pseudomonadota</taxon>
        <taxon>Gammaproteobacteria</taxon>
        <taxon>Oceanospirillales</taxon>
        <taxon>Halomonadaceae</taxon>
        <taxon>Halomonas</taxon>
    </lineage>
</organism>
<dbReference type="Pfam" id="PF13507">
    <property type="entry name" value="GATase_5"/>
    <property type="match status" value="1"/>
</dbReference>
<keyword evidence="11 14" id="KW-0315">Glutamine amidotransferase</keyword>
<comment type="similarity">
    <text evidence="3 14">In the N-terminal section; belongs to the FGAMS family.</text>
</comment>
<dbReference type="GO" id="GO:0006189">
    <property type="term" value="P:'de novo' IMP biosynthetic process"/>
    <property type="evidence" value="ECO:0007669"/>
    <property type="project" value="UniProtKB-UniRule"/>
</dbReference>
<dbReference type="FunFam" id="3.30.1330.10:FF:000005">
    <property type="entry name" value="Phosphoribosylformylglycinamidine synthase"/>
    <property type="match status" value="1"/>
</dbReference>
<dbReference type="InterPro" id="IPR036676">
    <property type="entry name" value="PurM-like_C_sf"/>
</dbReference>
<evidence type="ECO:0000259" key="17">
    <source>
        <dbReference type="Pfam" id="PF18076"/>
    </source>
</evidence>
<dbReference type="GO" id="GO:0004642">
    <property type="term" value="F:phosphoribosylformylglycinamidine synthase activity"/>
    <property type="evidence" value="ECO:0007669"/>
    <property type="project" value="UniProtKB-UniRule"/>
</dbReference>
<comment type="subunit">
    <text evidence="14">Monomer.</text>
</comment>
<dbReference type="SUPFAM" id="SSF56042">
    <property type="entry name" value="PurM C-terminal domain-like"/>
    <property type="match status" value="2"/>
</dbReference>
<evidence type="ECO:0000259" key="16">
    <source>
        <dbReference type="Pfam" id="PF18072"/>
    </source>
</evidence>
<comment type="pathway">
    <text evidence="2 14">Purine metabolism; IMP biosynthesis via de novo pathway; 5-amino-1-(5-phospho-D-ribosyl)imidazole from N(2)-formyl-N(1)-(5-phospho-D-ribosyl)glycinamide: step 1/2.</text>
</comment>
<evidence type="ECO:0000256" key="6">
    <source>
        <dbReference type="ARBA" id="ARBA00022723"/>
    </source>
</evidence>
<dbReference type="Gene3D" id="3.30.1330.10">
    <property type="entry name" value="PurM-like, N-terminal domain"/>
    <property type="match status" value="2"/>
</dbReference>
<dbReference type="InterPro" id="IPR055181">
    <property type="entry name" value="FGAR-AT_PurM_N-like"/>
</dbReference>
<dbReference type="PANTHER" id="PTHR10099:SF1">
    <property type="entry name" value="PHOSPHORIBOSYLFORMYLGLYCINAMIDINE SYNTHASE"/>
    <property type="match status" value="1"/>
</dbReference>
<feature type="binding site" evidence="14">
    <location>
        <position position="707"/>
    </location>
    <ligand>
        <name>Mg(2+)</name>
        <dbReference type="ChEBI" id="CHEBI:18420"/>
    </ligand>
</feature>
<evidence type="ECO:0000259" key="18">
    <source>
        <dbReference type="Pfam" id="PF22689"/>
    </source>
</evidence>
<feature type="binding site" evidence="14">
    <location>
        <position position="750"/>
    </location>
    <ligand>
        <name>Mg(2+)</name>
        <dbReference type="ChEBI" id="CHEBI:18420"/>
    </ligand>
</feature>
<feature type="binding site" evidence="14">
    <location>
        <position position="925"/>
    </location>
    <ligand>
        <name>ATP</name>
        <dbReference type="ChEBI" id="CHEBI:30616"/>
    </ligand>
</feature>
<dbReference type="RefSeq" id="WP_183334324.1">
    <property type="nucleotide sequence ID" value="NZ_JACHZF010000040.1"/>
</dbReference>
<dbReference type="PROSITE" id="PS51273">
    <property type="entry name" value="GATASE_TYPE_1"/>
    <property type="match status" value="1"/>
</dbReference>
<dbReference type="Proteomes" id="UP000553442">
    <property type="component" value="Unassembled WGS sequence"/>
</dbReference>
<dbReference type="FunFam" id="3.30.1330.10:FF:000002">
    <property type="entry name" value="Phosphoribosylformylglycinamidine synthase"/>
    <property type="match status" value="1"/>
</dbReference>
<dbReference type="SUPFAM" id="SSF109736">
    <property type="entry name" value="FGAM synthase PurL, linker domain"/>
    <property type="match status" value="1"/>
</dbReference>
<dbReference type="NCBIfam" id="TIGR01735">
    <property type="entry name" value="FGAM_synt"/>
    <property type="match status" value="1"/>
</dbReference>
<feature type="active site" evidence="14">
    <location>
        <position position="1300"/>
    </location>
</feature>
<dbReference type="EMBL" id="JACHZF010000040">
    <property type="protein sequence ID" value="MBB3332620.1"/>
    <property type="molecule type" value="Genomic_DNA"/>
</dbReference>
<evidence type="ECO:0000256" key="4">
    <source>
        <dbReference type="ARBA" id="ARBA00022490"/>
    </source>
</evidence>
<keyword evidence="4 14" id="KW-0963">Cytoplasm</keyword>
<comment type="function">
    <text evidence="13 14">Phosphoribosylformylglycinamidine synthase involved in the purines biosynthetic pathway. Catalyzes the ATP-dependent conversion of formylglycinamide ribonucleotide (FGAR) and glutamine to yield formylglycinamidine ribonucleotide (FGAM) and glutamate.</text>
</comment>
<evidence type="ECO:0000256" key="11">
    <source>
        <dbReference type="ARBA" id="ARBA00022962"/>
    </source>
</evidence>
<sequence length="1335" mass="143715">MLELRGAPALSAFRHAKLLAALRDTVGDVESLQAEYVHFIDHDGELAGDDLAVLERLLDYGSQVQGSQIQGSQVRGSHGQGVERDEASRAEGQLFLVVPRIGTQSPWSSKATDIARNCGLKQVRRIERGVAYRVRLRGMLSEKAFEAIRAALHDRMTETVLADASDAAKLFAHHEPAPLGSVDILEGGREALVAANAALGLALADDEIDYLVDAFRDLGRNPADVELMMFAQANSEHCRHKIFNADWVIDGEAQSHSLFKMIKNTYQASPDNILSAYSDNAAVIEGSEAGRFFPTPLTGRAGERAVYGTSREPIQILMKVETHNHPTAIAPHPGAATGAGGEIRDEGATGIGGKPKAGLTGFTVSNLRIPEFVQPWEAFDYGKPERIVSALDIMLEGPIGGAAFNNEFGRPNLAGYFRSYEQDALGTNGIERRGFHKPIMLAGGYGNIRDGHVQKGEIPVGGKLIVMGGPAMLIGLGGGAASSMASGASSADLDFASVQRGNPEIERRAQEVIDRCWALGEGNPIRFIHDVGAGGLSNALPELVKDGGRGGLFDLRAVPNAEPGMSPLEIWCNEAQERYVLAVAPDDLETFDALCRRERCPYAVVGEASEAHHLEVRDGHFDSRPVDLPMSVLFGKPPKMTREFQRETTPLSGVMLDNLDLREAMDRVLRLPAVASKSFLITIGDRSITGQVARDQMVGPWQVPVADVAVTTASFDTHAGEAMAMGERPPVALIDPAASARLAVAEAITNLAAAPIETLGDIKLSANWMSAADHPGENQALYDAVHAVGMELCPALGIAIPVGKDSMSMRTAWQEESGSGDGKGEVEEKSVTSPLSLVVTGFAPVTDAMKTLTPQINLEQDESDLILIDLGGGRNRLGGSALAQVYGQVGDACPDLDDPEDLKAFFAVIQGLNAEGKLLAYHDRSDGGLLVTLLEMAFAARAGLEIKLDWLIDEPAEAVNALFAEELGAVIQVNREHTEAVLAQFAAAGLETCGVIARPRYDDQVRVTLFEEPLLETTRLLTQRTWTETSYRMQALRDNPECAKSEFDGLLDDRDPGLSATPSFAVDEDIAAPFVNSARPAVAVLREQGVNGQVEMAWAFDRAGFEAVDVHMSDILEGRVSLDEFKGLVACGGFSYGDVLGAGGGWAKSVLFNERAREQFATFFARDDSFSLGVCNGCQMLAQLKDLIPGAEAWPRFVRNESEQFEARVAMVQVEKSPSILLAGMEGSRLPIAVAHGEGRSEFRDSAHLRSLQGSGQVALRYVDNYGQVTTRYPANPNGSPSGITGLTTPDGRVTIMMPHPERVVRAVTNSWRPAEWTQDGAWLRLFRNARVWLG</sequence>
<dbReference type="EC" id="6.3.5.3" evidence="14"/>
<evidence type="ECO:0000256" key="3">
    <source>
        <dbReference type="ARBA" id="ARBA00008608"/>
    </source>
</evidence>
<accession>A0A7W5K6A1</accession>
<evidence type="ECO:0000256" key="10">
    <source>
        <dbReference type="ARBA" id="ARBA00022842"/>
    </source>
</evidence>